<keyword evidence="2" id="KW-0472">Membrane</keyword>
<dbReference type="AlphaFoldDB" id="A0AAD7UGY5"/>
<protein>
    <recommendedName>
        <fullName evidence="5">Glycosyl transferase CAP10 domain-containing protein</fullName>
    </recommendedName>
</protein>
<reference evidence="3" key="1">
    <citation type="submission" date="2023-01" db="EMBL/GenBank/DDBJ databases">
        <title>Metagenome sequencing of chrysophaentin producing Chrysophaeum taylorii.</title>
        <authorList>
            <person name="Davison J."/>
            <person name="Bewley C."/>
        </authorList>
    </citation>
    <scope>NUCLEOTIDE SEQUENCE</scope>
    <source>
        <strain evidence="3">NIES-1699</strain>
    </source>
</reference>
<evidence type="ECO:0008006" key="5">
    <source>
        <dbReference type="Google" id="ProtNLM"/>
    </source>
</evidence>
<dbReference type="EMBL" id="JAQMWT010000314">
    <property type="protein sequence ID" value="KAJ8605657.1"/>
    <property type="molecule type" value="Genomic_DNA"/>
</dbReference>
<feature type="transmembrane region" description="Helical" evidence="2">
    <location>
        <begin position="7"/>
        <end position="25"/>
    </location>
</feature>
<keyword evidence="2" id="KW-1133">Transmembrane helix</keyword>
<dbReference type="Proteomes" id="UP001230188">
    <property type="component" value="Unassembled WGS sequence"/>
</dbReference>
<evidence type="ECO:0000313" key="3">
    <source>
        <dbReference type="EMBL" id="KAJ8605657.1"/>
    </source>
</evidence>
<evidence type="ECO:0000256" key="2">
    <source>
        <dbReference type="SAM" id="Phobius"/>
    </source>
</evidence>
<comment type="caution">
    <text evidence="3">The sequence shown here is derived from an EMBL/GenBank/DDBJ whole genome shotgun (WGS) entry which is preliminary data.</text>
</comment>
<sequence length="504" mass="57527">MWASRRSSVLHGVSVALFVASLVLYTRRPCGDARSSPKKSEDASSRTVEAEDGTDWRAQAARSLEVIDAEIARSIALGFPFRPSKEATWDFVEAIIGLPEYSVIVLNNKIFFSREFLRVVKHIKHASFVRTALDRRPSKNVVYQFEGGASGPQNRFECGLEPEWHKGLTSVGRDKPFRTRFDIPVPRLCISKREGYDKCGILVPNPYIGNLTEWKGRLRKIGKAAAAAPFPRRDSRLFWRGSISTPHEGCPRELGNFARFSAATLTHVHPTRVDVRCPSGCNPRNDDDRPCPEFPYDRQMKDALRHLDRLKGQYVKEKDYTNYKYVLNLPGSTTGSYSRNLNHLWMLGSVVFLWQNAHVEWYYPALQHGLTHLEVNKSTVVRELDRLDRDPVYAKKLINGAKMIDQTVLCPDCLATYLHAVFAKLRSHFKLGPLLDSRDNFRQFLAERNCSSTLVEFLHVDSRNKTILVKDLSSYDNCTALYDVAYDRIHPPLLHLPYHDHAPE</sequence>
<keyword evidence="4" id="KW-1185">Reference proteome</keyword>
<gene>
    <name evidence="3" type="ORF">CTAYLR_000167</name>
</gene>
<evidence type="ECO:0000313" key="4">
    <source>
        <dbReference type="Proteomes" id="UP001230188"/>
    </source>
</evidence>
<proteinExistence type="predicted"/>
<name>A0AAD7UGY5_9STRA</name>
<keyword evidence="2" id="KW-0812">Transmembrane</keyword>
<organism evidence="3 4">
    <name type="scientific">Chrysophaeum taylorii</name>
    <dbReference type="NCBI Taxonomy" id="2483200"/>
    <lineage>
        <taxon>Eukaryota</taxon>
        <taxon>Sar</taxon>
        <taxon>Stramenopiles</taxon>
        <taxon>Ochrophyta</taxon>
        <taxon>Pelagophyceae</taxon>
        <taxon>Pelagomonadales</taxon>
        <taxon>Pelagomonadaceae</taxon>
        <taxon>Chrysophaeum</taxon>
    </lineage>
</organism>
<accession>A0AAD7UGY5</accession>
<evidence type="ECO:0000256" key="1">
    <source>
        <dbReference type="SAM" id="MobiDB-lite"/>
    </source>
</evidence>
<feature type="region of interest" description="Disordered" evidence="1">
    <location>
        <begin position="29"/>
        <end position="53"/>
    </location>
</feature>